<dbReference type="Pfam" id="PF00501">
    <property type="entry name" value="AMP-binding"/>
    <property type="match status" value="4"/>
</dbReference>
<feature type="domain" description="Carrier" evidence="7">
    <location>
        <begin position="1005"/>
        <end position="1079"/>
    </location>
</feature>
<dbReference type="FunFam" id="3.40.50.980:FF:000001">
    <property type="entry name" value="Non-ribosomal peptide synthetase"/>
    <property type="match status" value="4"/>
</dbReference>
<dbReference type="Gene3D" id="3.30.300.30">
    <property type="match status" value="4"/>
</dbReference>
<protein>
    <submittedName>
        <fullName evidence="8">Non-ribosomal peptide synthetase</fullName>
    </submittedName>
</protein>
<dbReference type="Gene3D" id="1.10.1200.10">
    <property type="entry name" value="ACP-like"/>
    <property type="match status" value="4"/>
</dbReference>
<dbReference type="Pfam" id="PF13193">
    <property type="entry name" value="AMP-binding_C"/>
    <property type="match status" value="4"/>
</dbReference>
<dbReference type="CDD" id="cd19534">
    <property type="entry name" value="E_NRPS"/>
    <property type="match status" value="2"/>
</dbReference>
<feature type="domain" description="Carrier" evidence="7">
    <location>
        <begin position="2476"/>
        <end position="2551"/>
    </location>
</feature>
<dbReference type="PROSITE" id="PS50075">
    <property type="entry name" value="CARRIER"/>
    <property type="match status" value="4"/>
</dbReference>
<dbReference type="FunFam" id="1.10.1200.10:FF:000005">
    <property type="entry name" value="Nonribosomal peptide synthetase 1"/>
    <property type="match status" value="2"/>
</dbReference>
<dbReference type="Gene3D" id="3.40.50.1820">
    <property type="entry name" value="alpha/beta hydrolase"/>
    <property type="match status" value="1"/>
</dbReference>
<dbReference type="FunFam" id="1.10.1200.10:FF:000016">
    <property type="entry name" value="Non-ribosomal peptide synthase"/>
    <property type="match status" value="1"/>
</dbReference>
<dbReference type="InterPro" id="IPR025110">
    <property type="entry name" value="AMP-bd_C"/>
</dbReference>
<dbReference type="GO" id="GO:0044550">
    <property type="term" value="P:secondary metabolite biosynthetic process"/>
    <property type="evidence" value="ECO:0007669"/>
    <property type="project" value="UniProtKB-ARBA"/>
</dbReference>
<dbReference type="InterPro" id="IPR045851">
    <property type="entry name" value="AMP-bd_C_sf"/>
</dbReference>
<dbReference type="NCBIfam" id="NF004282">
    <property type="entry name" value="PRK05691.1"/>
    <property type="match status" value="7"/>
</dbReference>
<dbReference type="GO" id="GO:0005737">
    <property type="term" value="C:cytoplasm"/>
    <property type="evidence" value="ECO:0007669"/>
    <property type="project" value="TreeGrafter"/>
</dbReference>
<evidence type="ECO:0000256" key="6">
    <source>
        <dbReference type="SAM" id="MobiDB-lite"/>
    </source>
</evidence>
<dbReference type="Pfam" id="PF00975">
    <property type="entry name" value="Thioesterase"/>
    <property type="match status" value="1"/>
</dbReference>
<keyword evidence="5" id="KW-0677">Repeat</keyword>
<dbReference type="GO" id="GO:0072330">
    <property type="term" value="P:monocarboxylic acid biosynthetic process"/>
    <property type="evidence" value="ECO:0007669"/>
    <property type="project" value="UniProtKB-ARBA"/>
</dbReference>
<keyword evidence="3" id="KW-0596">Phosphopantetheine</keyword>
<dbReference type="InterPro" id="IPR001031">
    <property type="entry name" value="Thioesterase"/>
</dbReference>
<feature type="region of interest" description="Disordered" evidence="6">
    <location>
        <begin position="5311"/>
        <end position="5332"/>
    </location>
</feature>
<evidence type="ECO:0000256" key="1">
    <source>
        <dbReference type="ARBA" id="ARBA00001957"/>
    </source>
</evidence>
<dbReference type="EMBL" id="CP013987">
    <property type="protein sequence ID" value="ALZ85110.1"/>
    <property type="molecule type" value="Genomic_DNA"/>
</dbReference>
<dbReference type="CDD" id="cd19543">
    <property type="entry name" value="DCL_NRPS"/>
    <property type="match status" value="1"/>
</dbReference>
<dbReference type="CDD" id="cd17646">
    <property type="entry name" value="A_NRPS_AB3403-like"/>
    <property type="match status" value="2"/>
</dbReference>
<dbReference type="InterPro" id="IPR029058">
    <property type="entry name" value="AB_hydrolase_fold"/>
</dbReference>
<comment type="similarity">
    <text evidence="2">Belongs to the ATP-dependent AMP-binding enzyme family.</text>
</comment>
<accession>A0A0U4W5R0</accession>
<organism evidence="8 9">
    <name type="scientific">Pseudomonas oryzihabitans</name>
    <dbReference type="NCBI Taxonomy" id="47885"/>
    <lineage>
        <taxon>Bacteria</taxon>
        <taxon>Pseudomonadati</taxon>
        <taxon>Pseudomonadota</taxon>
        <taxon>Gammaproteobacteria</taxon>
        <taxon>Pseudomonadales</taxon>
        <taxon>Pseudomonadaceae</taxon>
        <taxon>Pseudomonas</taxon>
    </lineage>
</organism>
<dbReference type="FunFam" id="3.30.300.30:FF:000010">
    <property type="entry name" value="Enterobactin synthetase component F"/>
    <property type="match status" value="2"/>
</dbReference>
<dbReference type="NCBIfam" id="TIGR01733">
    <property type="entry name" value="AA-adenyl-dom"/>
    <property type="match status" value="4"/>
</dbReference>
<dbReference type="RefSeq" id="WP_059315280.1">
    <property type="nucleotide sequence ID" value="NZ_CP013987.1"/>
</dbReference>
<dbReference type="InterPro" id="IPR000873">
    <property type="entry name" value="AMP-dep_synth/lig_dom"/>
</dbReference>
<dbReference type="SUPFAM" id="SSF47336">
    <property type="entry name" value="ACP-like"/>
    <property type="match status" value="4"/>
</dbReference>
<proteinExistence type="inferred from homology"/>
<dbReference type="InterPro" id="IPR036736">
    <property type="entry name" value="ACP-like_sf"/>
</dbReference>
<dbReference type="InterPro" id="IPR006162">
    <property type="entry name" value="Ppantetheine_attach_site"/>
</dbReference>
<reference evidence="8 9" key="1">
    <citation type="submission" date="2016-01" db="EMBL/GenBank/DDBJ databases">
        <title>Annotation of Pseudomonas oryzihabitans USDA-ARS-USMARC-56511.</title>
        <authorList>
            <person name="Harhay G.P."/>
            <person name="Harhay D.M."/>
            <person name="Smith T.P.L."/>
            <person name="Bono J.L."/>
            <person name="Heaton M.P."/>
            <person name="Clawson M.L."/>
            <person name="Chitko-Mckown C.G."/>
            <person name="Capik S.F."/>
            <person name="DeDonder K.D."/>
            <person name="Apley M.D."/>
            <person name="Lubbers B.V."/>
            <person name="White B.J."/>
            <person name="Larson R.L."/>
        </authorList>
    </citation>
    <scope>NUCLEOTIDE SEQUENCE [LARGE SCALE GENOMIC DNA]</scope>
    <source>
        <strain evidence="8 9">USDA-ARS-USMARC-56511</strain>
    </source>
</reference>
<dbReference type="PROSITE" id="PS00455">
    <property type="entry name" value="AMP_BINDING"/>
    <property type="match status" value="4"/>
</dbReference>
<gene>
    <name evidence="8" type="ORF">APT59_13245</name>
</gene>
<dbReference type="Proteomes" id="UP000064137">
    <property type="component" value="Chromosome"/>
</dbReference>
<dbReference type="Gene3D" id="3.30.559.30">
    <property type="entry name" value="Nonribosomal peptide synthetase, condensation domain"/>
    <property type="match status" value="6"/>
</dbReference>
<dbReference type="InterPro" id="IPR009081">
    <property type="entry name" value="PP-bd_ACP"/>
</dbReference>
<keyword evidence="4" id="KW-0597">Phosphoprotein</keyword>
<comment type="cofactor">
    <cofactor evidence="1">
        <name>pantetheine 4'-phosphate</name>
        <dbReference type="ChEBI" id="CHEBI:47942"/>
    </cofactor>
</comment>
<dbReference type="SUPFAM" id="SSF53474">
    <property type="entry name" value="alpha/beta-Hydrolases"/>
    <property type="match status" value="1"/>
</dbReference>
<evidence type="ECO:0000313" key="9">
    <source>
        <dbReference type="Proteomes" id="UP000064137"/>
    </source>
</evidence>
<evidence type="ECO:0000256" key="3">
    <source>
        <dbReference type="ARBA" id="ARBA00022450"/>
    </source>
</evidence>
<dbReference type="NCBIfam" id="TIGR01720">
    <property type="entry name" value="NRPS-para261"/>
    <property type="match status" value="2"/>
</dbReference>
<dbReference type="InterPro" id="IPR010071">
    <property type="entry name" value="AA_adenyl_dom"/>
</dbReference>
<dbReference type="FunFam" id="2.30.38.10:FF:000001">
    <property type="entry name" value="Non-ribosomal peptide synthetase PvdI"/>
    <property type="match status" value="2"/>
</dbReference>
<dbReference type="SMART" id="SM00823">
    <property type="entry name" value="PKS_PP"/>
    <property type="match status" value="4"/>
</dbReference>
<dbReference type="GO" id="GO:0003824">
    <property type="term" value="F:catalytic activity"/>
    <property type="evidence" value="ECO:0007669"/>
    <property type="project" value="InterPro"/>
</dbReference>
<dbReference type="OrthoDB" id="9757559at2"/>
<dbReference type="SUPFAM" id="SSF52777">
    <property type="entry name" value="CoA-dependent acyltransferases"/>
    <property type="match status" value="12"/>
</dbReference>
<evidence type="ECO:0000256" key="4">
    <source>
        <dbReference type="ARBA" id="ARBA00022553"/>
    </source>
</evidence>
<dbReference type="GO" id="GO:0031177">
    <property type="term" value="F:phosphopantetheine binding"/>
    <property type="evidence" value="ECO:0007669"/>
    <property type="project" value="InterPro"/>
</dbReference>
<name>A0A0U4W5R0_9PSED</name>
<dbReference type="Gene3D" id="3.30.559.10">
    <property type="entry name" value="Chloramphenicol acetyltransferase-like domain"/>
    <property type="match status" value="6"/>
</dbReference>
<dbReference type="Gene3D" id="3.40.50.980">
    <property type="match status" value="8"/>
</dbReference>
<dbReference type="PANTHER" id="PTHR45527">
    <property type="entry name" value="NONRIBOSOMAL PEPTIDE SYNTHETASE"/>
    <property type="match status" value="1"/>
</dbReference>
<dbReference type="InterPro" id="IPR010060">
    <property type="entry name" value="NRPS_synth"/>
</dbReference>
<dbReference type="InterPro" id="IPR020845">
    <property type="entry name" value="AMP-binding_CS"/>
</dbReference>
<evidence type="ECO:0000256" key="5">
    <source>
        <dbReference type="ARBA" id="ARBA00022737"/>
    </source>
</evidence>
<dbReference type="Pfam" id="PF00668">
    <property type="entry name" value="Condensation"/>
    <property type="match status" value="6"/>
</dbReference>
<dbReference type="NCBIfam" id="NF003417">
    <property type="entry name" value="PRK04813.1"/>
    <property type="match status" value="4"/>
</dbReference>
<sequence length="5332" mass="586697">MLHDKALALANRFLALPPTQRRTFLAKLRDQGLDAGALPIPGGAAGECAETSYAQQRLWFLERLQPGNAAYYLPGALRLQGRLDETALREAFASLMARHPSLRTTLEDGPARTPLQRVSEASKVPLETLGEIAAEALPAVARTFANRPFDLERGPLWRLALAQGVDGGAAHLLLCLHHAIADGWSIQVLLDDFAILYRAALEGRQAALPVLDVSYADHARWQRACLEAGEGERQLAFWRERLGTEHPVLELPGDRPRPVAPSHRGGRLAFQLPAPQAHRLGALARAQRTTLFTVLLTAYATLLSRLSGQRDLRIGVPIAGRQRSEVEGVIGCFVNTQVLRLELGAEADFLTLLTQTRERVREAQAHQDLPFEQLVDALAPARTLSHHPLFQVLYNHQPRQLDALQLGPDLRAELLPLDSGSAQFDLALHTWELADGSLGGNWNYSSDLFEPARIEQLHARFLVLLQGLLDAPQQPLAEAPLLLPDEPARLAGWNATAETYAPLPPAGVLGGFLEQVARHPAREALCLDERRLSYLELEQAANRLAHHLRRRGIGRESRVGVAMQRSVEMVIALYGVLKAGAAYVPLDPDYPAERLAFMLEDCGASLLLSHGPALAVLPSDIGLDVLDLERLDLSAEPATAPALEVHPEQLAYLIYTSGSTGRPKGAGNTQAALYNRLQWMQAAYGLDARDHVLQKTPFSFDVSVWEFFWPLQAGARLVLARPGEHRDPVALSALIAREGITTLHFVPSMLAAFLAQDDLSGCASLTRIVCSGEALPAELAQAVRQRLPRVALYNLYGPTEAAIDVTHWTCQESDRLAVPIGRPIANLQIHILDERLNPQPIGVAGELYIGGVGLARGYLGRPGLTAERFVPDPFTPGGRLYRSGDLARWRDDGALDYLGRLDHQVKLRGLRLELGEIEAALRELAGVSEAVVLLRQSAIGPRLVGYLVTPNLDEAVVRQALLARLPDFMVPSHLVALDRLPLTPNGKLDRQALPEPDVIQQAYRAPEPGIETELATLWAELLQVGRIGRDDNFFALGGDSILSLQIIARARRLGLVFSPRHLFERQTLAELAPVVQRLEAPAEIAAEPTEPFALAPIQHAFFARELLRPEHWNQSLLLEPQTRLEPEQLRRALGRLVATHGALRLSFTRSEGRWQQRYRARENADLLWHSSVTRAELPALADEAQASLSLDAGPLLRAVLADLAEGGQRLLLVIHHLAVDGVSWRILLDDLDRLYADPDLGLPPVLPYASWVQALQGLELDSERAYWQQLPQAPALPCDHPAGRAWEADAQHLSLRLDAARTRELLTQAPAAFRTQVNDLLLTALVRALHAWGGEAEARLLLEGHGREDLFPGLDLSRTLGWFTSLYPVRLSDQADLASSLKTVKESLRRIPRGGLGYGLLLARGEQALPETTGSLLFNYLGQLDTELGGFRLADEATGRARDPRTPLEAELALEGAVQGGELHFTCTYSGQRHAPARIQALLDAFATALDDVLTLCRQASGATPADFPRLTLTQAQLDALPLAEIEDLQPLTPMQQGLLFHTELGGVGDLYVNQVSVELDDLPRAAFLDAWQQALRRHAGLRAAFLRLAGEGRAVQAIWRQVELAVREQDWRDQSVAPAALAESQREERERPFDLTKPPLMRLLLIRLTDKRWQLTWTLHHILLDGWSSAALLAEILQATRGAALPAPGRYRDYLDWLSSRDAAHSSVFWQAQLADFASPTRLVDSLGRPATNDDTRSGEQHLVLDRLALDAAARRLRVTLNTLVQAAWTLLLQRYTGQRRIAFGATVAGRPADVAGSDRLLGLFINTLPVVQAPGPELTAAQWLPALQAHNLALREHEHTPLFEVQRLAGHPGQALFDTLLVFENYPVDAALRGATSAAPTIGAVTVSERTHYPLSIAVMAGDRLELQLHYQRACFTPAQVQRMAAHLGQLLDGLVRQPDTPLGDLPLLDAEGLATWQRWNSPAQASAGRPLLPALIAEQARRQPRAIALVHGQLRLDFATLEARSNRLAHWLHGQGVSAETRVGVACERGIELFVALLAVLKAGGAYLPLDPDYPAERLALMLEDSGARLVLTQHELLDRLPQVAGVERVVLDRLDLTDLPDSAPDVVLHPEQLAYVIYTSGSTGRPKGVAVAHGPLALHCQGIAQRYELTAQDRELHFLSISFDGAQERWLTPLSQGARVVIRDQALWSVQETWQALEEQGITVVAFPPSYLRQLADWGRVQGRGPGVKTYCFAGEAYDRGLLREVVEHLQPDWVINGYGPTETVITPTLWRAPAATADFTSAYAPIGDLVGERQGYVLDQDLNLLPVGVEGELYLGGALARGYLERPAETAQRFVPNPFRAGERLYRTGDRVRLNAEGLLEYLGRADQQIKLRGFRIETGEIEAALKACPGVREALVMVRETPAGDRLVGYVGGGALQEMALLELLRQQLPGHLVPQHLVLLERLPQLPNGKLDRRALPAPEVTADNNYEAPATALEQRLAELWQALLQIERVGRQDNFFALGGHSLLATQLISRLRQEEGREVPLRLVFEAPQLAEQAERIAALAPERPEPELQALARDEAPQSYAQQRLWFLAQLEPESAAYHLPGVVELQGALDEQALGAAFTALAARHASLRSLLLPGDPPRQRILPPAPVAVERLVLDTGTNQEAAFTRLLQAFIARPFALASSPPWRLAVVRLEERRHRLLLCLHHAISDGWSVGVLLRDFAELYRAALSGAVPDLPGLPVQYPDYARWQREQLSAGKGERQLAYWRAQLGSEAPTLDLPADRPRPARRSGAGQRLDFRLCAQQAEALRQAARAQGVTPFMLLLSVYGALLGRLSGQRDLRIGVPVAGRTRAEVHDLIGCFVNTQVLRLDLATPVDFAHLVQQVRETLLEAQAHQDLPFEHLVEHLHPERSLSQHPLFQVSYDHQVRDHRALAGLPGLQAVILETPTTQAQFDLALATWEDPDGQLGGSWTFALDLFEPARIEQLHARFLVLLQSLLDAPHQPLAEASLLLPDEPARLAGWNATAETYAPLPPAGVLGGFLEQVARHPAREALCLDERRLSYLELEQAANRLAHHLRRRGIGRESRVGVAMQRSVEMVIALYGVLKAGAAYVPLDPDYPAERLAFMLEDCGASLLLSHGPALAVLPSDIGLDVLDLERLDLSAEPATAPELQVHPEQLAYLIYTSGSTGRPKGAGNTQAALYNRLQWMQAAYGLDARDHVLQKTPFSFDVSVWEFFWPLQAGARLVLARPGEHRDPAALSALIAREGITTLHFVPSMLAAFLAQGDLSGCASLTRIVCSGEALPAELAQAVRQRLPRVALYNLYGPTEAAIDVTHWTCQESDRLAVPIGRPIANLQIHILDERLNPQPIGVAGELYIGGVGLARGYLGRPGLTAERFVPDPFTPGGRLYRSGDLARWRDDGALDYLGRLDHQVKLRGLRLELGEIEAALRELAGVSEAVVLLRQSAIGPRLVGYLVTPNLDEAVVRQALLARLPDFMVPSHLVALDRLPLTPNGKLDRQALPEPDVIQQTYRAPEPGIETELATLWAELLQVERVGRDDDFFALGGHSLLALQVVARLRREHRWEVPVRLLFESATLAAFAERLDDRIQADDAPLQRRDWPGTPARAPQSFAQQRLWFLAQLDPESAAYHLPGGLRLQGRLDEAALRCAFRQLTQRHASLRTTFGHGEAGPEQRILASFAPELDVVTLDRGAADSYRRAFMARPFDLEASPPWRLALVRLAQDEHLLLLCLHHLLADGWSMRLLLEDLVSFYRQALGDESVSPQPLPLDYADYAAWQRERLAAGEGERQLAWWREQLGTEHPLLELPADRPRPAQRNGLGGRETFTLDAATSQRLRSTAQALAVTPAMLLLASWQTLLFRLSGQTDLRIGVPVAGRVRAETEALVGCFVNTLVLRGELAGRMPASALAAQVRARLLDAQSHQELPFEQLVEALQPERHLSHNPLFQLTFNHQARGEQALARLPGLKAEALDGAGDQVHFDLSLGTFDEADGRISGYLDFASDLFERATAQRFLRTWLTLLDGLVRQPDTPLGDLPLLDAEGLATWQRWNSPAQASADRPLLPALIAEQARRQPRAIALVHGQLRLDFATLEARSNRLAHWLHGQGVSAETRVGVACERGIELFVALLAVLKAGGAYLPLDPDYPAERLALMLEDSGARLVLTQHELLERLPQVADVERVVLDRLDLTDLPDSAPDVVLHPEQLAYVIYTSGSTGRPKGVAVAHGPLALHCQGIAQRYELTAQDRELHFLSISFDGAQERWLTPLSQGARVVIRDQALWSVQETWQALEEQGITVVAFPPSYLRQLADWGRVQGRGPGVKTYCFAGEAYDRGLLREVVEHLQPDWVINGYGPTETVITPTLWRAPAATADFTSAYAPIGNLVGERQGYVLDQDLNLLPVGVEGELYLGGALARGYLERPAETAQRFVPNPFRAGERLYRTGDRVRLNAEGLLEYLGRADQQIKLRGFRIETGEIEAALKACPGVREALVMVRETPAGDRLVGYVGGGALQEMALLELLRQQLPGHLVPQHLVLLERLPQLPNGKLDRQALPAPQRVSHLLEEAPQGTREELLAELWRELLGVERIGRLSGFFELGGDSIQSLALISRLQRKGWQLGPKDVFRRPRLAELALCLEPLAAQPRWEPAQGTQRLTPIQAHFFAQPLPNPAHWNQALLLEVREPLESARFTATVATLLQRHDVLRLAFRQTAAGWQAGYRDDIHVEHLLQEVEVADAVALEALCARTQRSFELERGGLLRLVLANYPEGGQRLFICAHHLIMDGVSWRLLLDDLGRIYSALGREASLLDEPRPPTYQAWAERLAHWAIQPQTQAGLAHWQALVPRSDWPVDYPAGEATQGKVHTAEVQLDPERTRWLLREAPTALGARLDEVLLAALAEAVRDWSGRDGHVIALEGHGREALFADLDPGRTLGWFTSLYPLCLACGEDPRATLQGLRAQLATAGPRGLDYGALRYLAKAAALVDQPEPPLAFNYLGQLDGALGNGRFVSARESSGALVDPATPLVRELEINAQVYDGRLGLSCRYSGERYAAATVERLLAAFVRALATLVADTRVPAPGGATQGADPRVHLTPGATGRPPLFCPHPVSGTVVGYYPLAQHLAGAWDAWGLQNRQILDPNWRDTDLAQLARDYVRVLLDTQPSGAYRLLGWSLGGALVLEMASLLERLGKTVAFVGLIDGYVPGAGLARRSVPVAGEGAHEEGGAWAQLLAVEAHLHGLARRHPQLKPLRAPVHAWWASRSPENNHNGHALLERGLGRPLAQSRWIDADHLGIVRDPRLLAEVAERLSSPSAHSARTSGFEEYDHVR</sequence>
<dbReference type="CDD" id="cd19531">
    <property type="entry name" value="LCL_NRPS-like"/>
    <property type="match status" value="3"/>
</dbReference>
<dbReference type="PANTHER" id="PTHR45527:SF1">
    <property type="entry name" value="FATTY ACID SYNTHASE"/>
    <property type="match status" value="1"/>
</dbReference>
<dbReference type="GO" id="GO:0043041">
    <property type="term" value="P:amino acid activation for nonribosomal peptide biosynthetic process"/>
    <property type="evidence" value="ECO:0007669"/>
    <property type="project" value="TreeGrafter"/>
</dbReference>
<dbReference type="KEGG" id="por:APT59_13245"/>
<dbReference type="SUPFAM" id="SSF56801">
    <property type="entry name" value="Acetyl-CoA synthetase-like"/>
    <property type="match status" value="4"/>
</dbReference>
<feature type="compositionally biased region" description="Polar residues" evidence="6">
    <location>
        <begin position="5313"/>
        <end position="5322"/>
    </location>
</feature>
<evidence type="ECO:0000313" key="8">
    <source>
        <dbReference type="EMBL" id="ALZ85110.1"/>
    </source>
</evidence>
<evidence type="ECO:0000256" key="2">
    <source>
        <dbReference type="ARBA" id="ARBA00006432"/>
    </source>
</evidence>
<dbReference type="InterPro" id="IPR023213">
    <property type="entry name" value="CAT-like_dom_sf"/>
</dbReference>
<dbReference type="InterPro" id="IPR020806">
    <property type="entry name" value="PKS_PP-bd"/>
</dbReference>
<dbReference type="Gene3D" id="2.30.38.10">
    <property type="entry name" value="Luciferase, Domain 3"/>
    <property type="match status" value="4"/>
</dbReference>
<evidence type="ECO:0000259" key="7">
    <source>
        <dbReference type="PROSITE" id="PS50075"/>
    </source>
</evidence>
<dbReference type="Pfam" id="PF00550">
    <property type="entry name" value="PP-binding"/>
    <property type="match status" value="4"/>
</dbReference>
<feature type="domain" description="Carrier" evidence="7">
    <location>
        <begin position="4573"/>
        <end position="4647"/>
    </location>
</feature>
<dbReference type="PROSITE" id="PS00012">
    <property type="entry name" value="PHOSPHOPANTETHEINE"/>
    <property type="match status" value="4"/>
</dbReference>
<feature type="domain" description="Carrier" evidence="7">
    <location>
        <begin position="3524"/>
        <end position="3599"/>
    </location>
</feature>
<dbReference type="FunFam" id="3.40.50.980:FF:000002">
    <property type="entry name" value="Enterobactin synthetase component F"/>
    <property type="match status" value="2"/>
</dbReference>
<dbReference type="FunFam" id="3.40.50.12780:FF:000012">
    <property type="entry name" value="Non-ribosomal peptide synthetase"/>
    <property type="match status" value="2"/>
</dbReference>
<dbReference type="InterPro" id="IPR001242">
    <property type="entry name" value="Condensation_dom"/>
</dbReference>